<sequence>MGWVPDNVIEEMRGSHTLGIFMHVATDPPLHVWFGAEDLPANFDSVDETGAIYLGGGILNGLPTLEVLLNGASDAVDFSLSGIDPVTGAEMIGSIPPLRGKAVTIGVTTLDDYFQPMSSIIPLWQGIASHLTEQSAPVRSDQAPTLTLSLSVMAGEASRSRPSRSLWSSPHQKAISATDKFCDDTARLGRGVQPAWGLGY</sequence>
<reference evidence="2" key="1">
    <citation type="journal article" date="2014" name="BMC Genomics">
        <title>Genome sequencing of two Neorhizobium galegae strains reveals a noeT gene responsible for the unusual acetylation of the nodulation factors.</title>
        <authorList>
            <person name="Osterman J."/>
            <person name="Marsh J."/>
            <person name="Laine P.K."/>
            <person name="Zeng Z."/>
            <person name="Alatalo E."/>
            <person name="Sullivan J.T."/>
            <person name="Young J.P."/>
            <person name="Thomas-Oates J."/>
            <person name="Paulin L."/>
            <person name="Lindstrom K."/>
        </authorList>
    </citation>
    <scope>NUCLEOTIDE SEQUENCE [LARGE SCALE GENOMIC DNA]</scope>
    <source>
        <strain evidence="2">HAMBI 1141</strain>
    </source>
</reference>
<dbReference type="HOGENOM" id="CLU_1364852_0_0_5"/>
<proteinExistence type="predicted"/>
<dbReference type="Proteomes" id="UP000028186">
    <property type="component" value="Chromosome I"/>
</dbReference>
<accession>A0A068T259</accession>
<dbReference type="AlphaFoldDB" id="A0A068T259"/>
<organism evidence="1 2">
    <name type="scientific">Neorhizobium galegae bv. officinalis bv. officinalis str. HAMBI 1141</name>
    <dbReference type="NCBI Taxonomy" id="1028801"/>
    <lineage>
        <taxon>Bacteria</taxon>
        <taxon>Pseudomonadati</taxon>
        <taxon>Pseudomonadota</taxon>
        <taxon>Alphaproteobacteria</taxon>
        <taxon>Hyphomicrobiales</taxon>
        <taxon>Rhizobiaceae</taxon>
        <taxon>Rhizobium/Agrobacterium group</taxon>
        <taxon>Neorhizobium</taxon>
    </lineage>
</organism>
<dbReference type="PATRIC" id="fig|1028801.3.peg.169"/>
<gene>
    <name evidence="1" type="ORF">RG1141_CH01770</name>
</gene>
<dbReference type="EMBL" id="HG938355">
    <property type="protein sequence ID" value="CDN52542.1"/>
    <property type="molecule type" value="Genomic_DNA"/>
</dbReference>
<evidence type="ECO:0000313" key="2">
    <source>
        <dbReference type="Proteomes" id="UP000028186"/>
    </source>
</evidence>
<evidence type="ECO:0000313" key="1">
    <source>
        <dbReference type="EMBL" id="CDN52542.1"/>
    </source>
</evidence>
<protein>
    <submittedName>
        <fullName evidence="1">Uncharacterized protein</fullName>
    </submittedName>
</protein>
<name>A0A068T259_NEOGA</name>
<dbReference type="KEGG" id="ngl:RG1141_CH01770"/>
<dbReference type="eggNOG" id="ENOG503381N">
    <property type="taxonomic scope" value="Bacteria"/>
</dbReference>
<dbReference type="RefSeq" id="WP_038539582.1">
    <property type="nucleotide sequence ID" value="NZ_HG938355.1"/>
</dbReference>